<dbReference type="EMBL" id="JAEPBG010000001">
    <property type="protein sequence ID" value="MBK4733848.1"/>
    <property type="molecule type" value="Genomic_DNA"/>
</dbReference>
<evidence type="ECO:0000256" key="2">
    <source>
        <dbReference type="ARBA" id="ARBA00022519"/>
    </source>
</evidence>
<keyword evidence="1" id="KW-1003">Cell membrane</keyword>
<gene>
    <name evidence="7" type="primary">lptC</name>
    <name evidence="7" type="ORF">JJB74_04400</name>
</gene>
<keyword evidence="3 6" id="KW-0812">Transmembrane</keyword>
<evidence type="ECO:0000256" key="3">
    <source>
        <dbReference type="ARBA" id="ARBA00022692"/>
    </source>
</evidence>
<evidence type="ECO:0000256" key="5">
    <source>
        <dbReference type="ARBA" id="ARBA00023136"/>
    </source>
</evidence>
<reference evidence="7" key="1">
    <citation type="submission" date="2021-01" db="EMBL/GenBank/DDBJ databases">
        <title>Genome sequence of strain Noviherbaspirillum sp. DKR-6.</title>
        <authorList>
            <person name="Chaudhary D.K."/>
        </authorList>
    </citation>
    <scope>NUCLEOTIDE SEQUENCE</scope>
    <source>
        <strain evidence="7">DKR-6</strain>
    </source>
</reference>
<accession>A0A934SRB7</accession>
<dbReference type="GO" id="GO:0017089">
    <property type="term" value="F:glycolipid transfer activity"/>
    <property type="evidence" value="ECO:0007669"/>
    <property type="project" value="TreeGrafter"/>
</dbReference>
<evidence type="ECO:0000313" key="7">
    <source>
        <dbReference type="EMBL" id="MBK4733848.1"/>
    </source>
</evidence>
<dbReference type="InterPro" id="IPR026265">
    <property type="entry name" value="LptC"/>
</dbReference>
<dbReference type="InterPro" id="IPR010664">
    <property type="entry name" value="LipoPS_assembly_LptC-rel"/>
</dbReference>
<proteinExistence type="predicted"/>
<dbReference type="PANTHER" id="PTHR37481:SF1">
    <property type="entry name" value="LIPOPOLYSACCHARIDE EXPORT SYSTEM PROTEIN LPTC"/>
    <property type="match status" value="1"/>
</dbReference>
<keyword evidence="2" id="KW-0997">Cell inner membrane</keyword>
<feature type="transmembrane region" description="Helical" evidence="6">
    <location>
        <begin position="9"/>
        <end position="29"/>
    </location>
</feature>
<evidence type="ECO:0000256" key="4">
    <source>
        <dbReference type="ARBA" id="ARBA00022989"/>
    </source>
</evidence>
<dbReference type="AlphaFoldDB" id="A0A934SRB7"/>
<keyword evidence="5 6" id="KW-0472">Membrane</keyword>
<evidence type="ECO:0000256" key="6">
    <source>
        <dbReference type="SAM" id="Phobius"/>
    </source>
</evidence>
<protein>
    <submittedName>
        <fullName evidence="7">LPS export ABC transporter periplasmic protein LptC</fullName>
    </submittedName>
</protein>
<name>A0A934SRB7_9BURK</name>
<keyword evidence="4 6" id="KW-1133">Transmembrane helix</keyword>
<keyword evidence="8" id="KW-1185">Reference proteome</keyword>
<dbReference type="PANTHER" id="PTHR37481">
    <property type="entry name" value="LIPOPOLYSACCHARIDE EXPORT SYSTEM PROTEIN LPTC"/>
    <property type="match status" value="1"/>
</dbReference>
<sequence>MSTARRGRFGLVTLILIGAMMALGSLWLLEVVRRAGVETARAVKRTEPDYYVDNFNYVRMAENGEAQYNISGKRLVHDPVTDTHLIDQPVVNSLSAERAPMSARADRARVDSNSDKVYLYDNVQLNRPASPKADYFHLDTDYLVMLTDEEIMETDRPVHMVIGKSILNGTGMKVNNATGELHLASRVHAVLPPKTATR</sequence>
<dbReference type="Gene3D" id="2.60.450.10">
    <property type="entry name" value="Lipopolysaccharide (LPS) transport protein A like domain"/>
    <property type="match status" value="1"/>
</dbReference>
<evidence type="ECO:0000313" key="8">
    <source>
        <dbReference type="Proteomes" id="UP000622890"/>
    </source>
</evidence>
<dbReference type="InterPro" id="IPR052363">
    <property type="entry name" value="LPS_export_LptC"/>
</dbReference>
<dbReference type="NCBIfam" id="TIGR04409">
    <property type="entry name" value="LptC_YrbK"/>
    <property type="match status" value="1"/>
</dbReference>
<comment type="caution">
    <text evidence="7">The sequence shown here is derived from an EMBL/GenBank/DDBJ whole genome shotgun (WGS) entry which is preliminary data.</text>
</comment>
<evidence type="ECO:0000256" key="1">
    <source>
        <dbReference type="ARBA" id="ARBA00022475"/>
    </source>
</evidence>
<dbReference type="Proteomes" id="UP000622890">
    <property type="component" value="Unassembled WGS sequence"/>
</dbReference>
<organism evidence="7 8">
    <name type="scientific">Noviherbaspirillum pedocola</name>
    <dbReference type="NCBI Taxonomy" id="2801341"/>
    <lineage>
        <taxon>Bacteria</taxon>
        <taxon>Pseudomonadati</taxon>
        <taxon>Pseudomonadota</taxon>
        <taxon>Betaproteobacteria</taxon>
        <taxon>Burkholderiales</taxon>
        <taxon>Oxalobacteraceae</taxon>
        <taxon>Noviherbaspirillum</taxon>
    </lineage>
</organism>
<dbReference type="GO" id="GO:0030288">
    <property type="term" value="C:outer membrane-bounded periplasmic space"/>
    <property type="evidence" value="ECO:0007669"/>
    <property type="project" value="TreeGrafter"/>
</dbReference>
<dbReference type="GO" id="GO:0015221">
    <property type="term" value="F:lipopolysaccharide transmembrane transporter activity"/>
    <property type="evidence" value="ECO:0007669"/>
    <property type="project" value="InterPro"/>
</dbReference>
<dbReference type="GO" id="GO:0005886">
    <property type="term" value="C:plasma membrane"/>
    <property type="evidence" value="ECO:0007669"/>
    <property type="project" value="InterPro"/>
</dbReference>
<dbReference type="RefSeq" id="WP_200590564.1">
    <property type="nucleotide sequence ID" value="NZ_JAEPBG010000001.1"/>
</dbReference>
<dbReference type="Pfam" id="PF06835">
    <property type="entry name" value="LptC"/>
    <property type="match status" value="1"/>
</dbReference>